<feature type="transmembrane region" description="Helical" evidence="6">
    <location>
        <begin position="397"/>
        <end position="414"/>
    </location>
</feature>
<keyword evidence="4 6" id="KW-1133">Transmembrane helix</keyword>
<dbReference type="InterPro" id="IPR036259">
    <property type="entry name" value="MFS_trans_sf"/>
</dbReference>
<evidence type="ECO:0000256" key="2">
    <source>
        <dbReference type="ARBA" id="ARBA00022448"/>
    </source>
</evidence>
<keyword evidence="8" id="KW-1185">Reference proteome</keyword>
<evidence type="ECO:0000256" key="5">
    <source>
        <dbReference type="ARBA" id="ARBA00023136"/>
    </source>
</evidence>
<feature type="transmembrane region" description="Helical" evidence="6">
    <location>
        <begin position="305"/>
        <end position="326"/>
    </location>
</feature>
<dbReference type="GO" id="GO:0016020">
    <property type="term" value="C:membrane"/>
    <property type="evidence" value="ECO:0007669"/>
    <property type="project" value="UniProtKB-SubCell"/>
</dbReference>
<evidence type="ECO:0000256" key="3">
    <source>
        <dbReference type="ARBA" id="ARBA00022692"/>
    </source>
</evidence>
<keyword evidence="3 6" id="KW-0812">Transmembrane</keyword>
<sequence>MEKDTIQTFEDVPVRDAALERALVRKLDMRVLPTIFLIFIMNYIDRNGITTARLKGLESDLGLTDLQYSIILSVLYATYCPAQIPSNMALNYIRRPSEGRAAMYLLSRWYTKKELAFRSAILYSGLLISNAFGPLMAAGILGEMEGKRGIRAWRWLFYIEGSITICIGIMSMWLLPDYPHNTRWISPQEQRLAQARIAEDAGEADKDNKEDSPLHGLKLALKDPLVYVFSIMTTAQLLGLSFVNFFPTLTETLGFSTTVSLLLCAQVFSGTSTRLLLTVRRPPWVFSAIVCCLNAWHADRTGERFFHISGWWWGVIVGFIMGLSTMHTGARYVSLFLMACGYTGFAMTLVWVSNVVVRPPAKRAAAIGIVNGIGNLGNLMGSYTWKADWGPGYHQSMAISLAALAFSTVLSVGIRQNLVRENQRFDKEDRLEIDANRVEEAARLEGISFEQAMERRRGFRYLY</sequence>
<feature type="transmembrane region" description="Helical" evidence="6">
    <location>
        <begin position="120"/>
        <end position="143"/>
    </location>
</feature>
<gene>
    <name evidence="7" type="ORF">ARMOST_03408</name>
</gene>
<keyword evidence="5 6" id="KW-0472">Membrane</keyword>
<dbReference type="GO" id="GO:0022857">
    <property type="term" value="F:transmembrane transporter activity"/>
    <property type="evidence" value="ECO:0007669"/>
    <property type="project" value="InterPro"/>
</dbReference>
<keyword evidence="2" id="KW-0813">Transport</keyword>
<dbReference type="EMBL" id="FUEG01000002">
    <property type="protein sequence ID" value="SJL00096.1"/>
    <property type="molecule type" value="Genomic_DNA"/>
</dbReference>
<dbReference type="Proteomes" id="UP000219338">
    <property type="component" value="Unassembled WGS sequence"/>
</dbReference>
<organism evidence="7 8">
    <name type="scientific">Armillaria ostoyae</name>
    <name type="common">Armillaria root rot fungus</name>
    <dbReference type="NCBI Taxonomy" id="47428"/>
    <lineage>
        <taxon>Eukaryota</taxon>
        <taxon>Fungi</taxon>
        <taxon>Dikarya</taxon>
        <taxon>Basidiomycota</taxon>
        <taxon>Agaricomycotina</taxon>
        <taxon>Agaricomycetes</taxon>
        <taxon>Agaricomycetidae</taxon>
        <taxon>Agaricales</taxon>
        <taxon>Marasmiineae</taxon>
        <taxon>Physalacriaceae</taxon>
        <taxon>Armillaria</taxon>
    </lineage>
</organism>
<dbReference type="OrthoDB" id="2985014at2759"/>
<dbReference type="PANTHER" id="PTHR43791:SF6">
    <property type="entry name" value="TRANSPORTER, PUTATIVE (AFU_ORTHOLOGUE AFUA_1G16690)-RELATED"/>
    <property type="match status" value="1"/>
</dbReference>
<proteinExistence type="predicted"/>
<feature type="transmembrane region" description="Helical" evidence="6">
    <location>
        <begin position="225"/>
        <end position="246"/>
    </location>
</feature>
<dbReference type="Gene3D" id="1.20.1250.20">
    <property type="entry name" value="MFS general substrate transporter like domains"/>
    <property type="match status" value="2"/>
</dbReference>
<dbReference type="InterPro" id="IPR011701">
    <property type="entry name" value="MFS"/>
</dbReference>
<evidence type="ECO:0000256" key="4">
    <source>
        <dbReference type="ARBA" id="ARBA00022989"/>
    </source>
</evidence>
<evidence type="ECO:0000256" key="6">
    <source>
        <dbReference type="SAM" id="Phobius"/>
    </source>
</evidence>
<dbReference type="SUPFAM" id="SSF103473">
    <property type="entry name" value="MFS general substrate transporter"/>
    <property type="match status" value="1"/>
</dbReference>
<dbReference type="OMA" id="LMACGYC"/>
<dbReference type="Pfam" id="PF07690">
    <property type="entry name" value="MFS_1"/>
    <property type="match status" value="1"/>
</dbReference>
<comment type="subcellular location">
    <subcellularLocation>
        <location evidence="1">Membrane</location>
        <topology evidence="1">Multi-pass membrane protein</topology>
    </subcellularLocation>
</comment>
<feature type="transmembrane region" description="Helical" evidence="6">
    <location>
        <begin position="332"/>
        <end position="352"/>
    </location>
</feature>
<protein>
    <submittedName>
        <fullName evidence="7">Related to nicotinamide mononucleotide permease</fullName>
    </submittedName>
</protein>
<feature type="transmembrane region" description="Helical" evidence="6">
    <location>
        <begin position="155"/>
        <end position="175"/>
    </location>
</feature>
<dbReference type="PANTHER" id="PTHR43791">
    <property type="entry name" value="PERMEASE-RELATED"/>
    <property type="match status" value="1"/>
</dbReference>
<dbReference type="STRING" id="47428.A0A284QUF6"/>
<accession>A0A284QUF6</accession>
<reference evidence="8" key="1">
    <citation type="journal article" date="2017" name="Nat. Ecol. Evol.">
        <title>Genome expansion and lineage-specific genetic innovations in the forest pathogenic fungi Armillaria.</title>
        <authorList>
            <person name="Sipos G."/>
            <person name="Prasanna A.N."/>
            <person name="Walter M.C."/>
            <person name="O'Connor E."/>
            <person name="Balint B."/>
            <person name="Krizsan K."/>
            <person name="Kiss B."/>
            <person name="Hess J."/>
            <person name="Varga T."/>
            <person name="Slot J."/>
            <person name="Riley R."/>
            <person name="Boka B."/>
            <person name="Rigling D."/>
            <person name="Barry K."/>
            <person name="Lee J."/>
            <person name="Mihaltcheva S."/>
            <person name="LaButti K."/>
            <person name="Lipzen A."/>
            <person name="Waldron R."/>
            <person name="Moloney N.M."/>
            <person name="Sperisen C."/>
            <person name="Kredics L."/>
            <person name="Vagvoelgyi C."/>
            <person name="Patrignani A."/>
            <person name="Fitzpatrick D."/>
            <person name="Nagy I."/>
            <person name="Doyle S."/>
            <person name="Anderson J.B."/>
            <person name="Grigoriev I.V."/>
            <person name="Gueldener U."/>
            <person name="Muensterkoetter M."/>
            <person name="Nagy L.G."/>
        </authorList>
    </citation>
    <scope>NUCLEOTIDE SEQUENCE [LARGE SCALE GENOMIC DNA]</scope>
    <source>
        <strain evidence="8">C18/9</strain>
    </source>
</reference>
<name>A0A284QUF6_ARMOS</name>
<feature type="transmembrane region" description="Helical" evidence="6">
    <location>
        <begin position="364"/>
        <end position="385"/>
    </location>
</feature>
<evidence type="ECO:0000313" key="8">
    <source>
        <dbReference type="Proteomes" id="UP000219338"/>
    </source>
</evidence>
<evidence type="ECO:0000256" key="1">
    <source>
        <dbReference type="ARBA" id="ARBA00004141"/>
    </source>
</evidence>
<evidence type="ECO:0000313" key="7">
    <source>
        <dbReference type="EMBL" id="SJL00096.1"/>
    </source>
</evidence>
<dbReference type="AlphaFoldDB" id="A0A284QUF6"/>